<comment type="caution">
    <text evidence="2">The sequence shown here is derived from an EMBL/GenBank/DDBJ whole genome shotgun (WGS) entry which is preliminary data.</text>
</comment>
<evidence type="ECO:0000313" key="2">
    <source>
        <dbReference type="EMBL" id="KGO32100.1"/>
    </source>
</evidence>
<protein>
    <recommendedName>
        <fullName evidence="1">PLD phosphodiesterase domain-containing protein</fullName>
    </recommendedName>
</protein>
<proteinExistence type="predicted"/>
<name>A0ABR4XS40_9LACO</name>
<dbReference type="SMART" id="SM00155">
    <property type="entry name" value="PLDc"/>
    <property type="match status" value="1"/>
</dbReference>
<dbReference type="PANTHER" id="PTHR21248">
    <property type="entry name" value="CARDIOLIPIN SYNTHASE"/>
    <property type="match status" value="1"/>
</dbReference>
<reference evidence="2 3" key="1">
    <citation type="journal article" date="2014" name="Antonie Van Leeuwenhoek">
        <title>Oenococcus alcoholitolerans sp. nov., a lactic acid bacteria isolated from cachaca and ethanol fermentation processes.</title>
        <authorList>
            <person name="Badotti F."/>
            <person name="Moreira A.P."/>
            <person name="Tonon L.A."/>
            <person name="de Lucena B.T."/>
            <person name="Gomes Fde C."/>
            <person name="Kruger R."/>
            <person name="Thompson C.C."/>
            <person name="de Morais M.A.Jr."/>
            <person name="Rosa C.A."/>
            <person name="Thompson F.L."/>
        </authorList>
    </citation>
    <scope>NUCLEOTIDE SEQUENCE [LARGE SCALE GENOMIC DNA]</scope>
    <source>
        <strain evidence="2 3">UFRJ-M7.2.18</strain>
    </source>
</reference>
<sequence length="161" mass="18639">LSENDLNGRKSIVIQTPYLIPDQPLYEAISMALASGIKINIFIPAKPDHPFVYRATEYYANEFLQQGATIYRYDHGFLHSKLLMIDDEIVSIGSANMDIRSFELAFEANAFIFSPDFACEIKKQIERDIDQSTLLTKEYFERQGFWMTLRQKFSRLLSPLL</sequence>
<evidence type="ECO:0000313" key="3">
    <source>
        <dbReference type="Proteomes" id="UP000030023"/>
    </source>
</evidence>
<dbReference type="Gene3D" id="3.30.870.10">
    <property type="entry name" value="Endonuclease Chain A"/>
    <property type="match status" value="1"/>
</dbReference>
<dbReference type="InterPro" id="IPR025202">
    <property type="entry name" value="PLD-like_dom"/>
</dbReference>
<dbReference type="Pfam" id="PF13091">
    <property type="entry name" value="PLDc_2"/>
    <property type="match status" value="1"/>
</dbReference>
<keyword evidence="3" id="KW-1185">Reference proteome</keyword>
<gene>
    <name evidence="2" type="ORF">Q757_03060</name>
</gene>
<dbReference type="EMBL" id="AXCV01000098">
    <property type="protein sequence ID" value="KGO32100.1"/>
    <property type="molecule type" value="Genomic_DNA"/>
</dbReference>
<dbReference type="SUPFAM" id="SSF56024">
    <property type="entry name" value="Phospholipase D/nuclease"/>
    <property type="match status" value="1"/>
</dbReference>
<feature type="non-terminal residue" evidence="2">
    <location>
        <position position="1"/>
    </location>
</feature>
<accession>A0ABR4XS40</accession>
<organism evidence="2 3">
    <name type="scientific">Oenococcus alcoholitolerans</name>
    <dbReference type="NCBI Taxonomy" id="931074"/>
    <lineage>
        <taxon>Bacteria</taxon>
        <taxon>Bacillati</taxon>
        <taxon>Bacillota</taxon>
        <taxon>Bacilli</taxon>
        <taxon>Lactobacillales</taxon>
        <taxon>Lactobacillaceae</taxon>
        <taxon>Oenococcus</taxon>
    </lineage>
</organism>
<feature type="domain" description="PLD phosphodiesterase" evidence="1">
    <location>
        <begin position="74"/>
        <end position="101"/>
    </location>
</feature>
<dbReference type="InterPro" id="IPR001736">
    <property type="entry name" value="PLipase_D/transphosphatidylase"/>
</dbReference>
<dbReference type="CDD" id="cd09112">
    <property type="entry name" value="PLDc_CLS_2"/>
    <property type="match status" value="1"/>
</dbReference>
<dbReference type="PROSITE" id="PS50035">
    <property type="entry name" value="PLD"/>
    <property type="match status" value="1"/>
</dbReference>
<dbReference type="PANTHER" id="PTHR21248:SF22">
    <property type="entry name" value="PHOSPHOLIPASE D"/>
    <property type="match status" value="1"/>
</dbReference>
<dbReference type="Proteomes" id="UP000030023">
    <property type="component" value="Unassembled WGS sequence"/>
</dbReference>
<evidence type="ECO:0000259" key="1">
    <source>
        <dbReference type="PROSITE" id="PS50035"/>
    </source>
</evidence>